<reference evidence="2" key="1">
    <citation type="submission" date="2025-08" db="UniProtKB">
        <authorList>
            <consortium name="RefSeq"/>
        </authorList>
    </citation>
    <scope>IDENTIFICATION</scope>
</reference>
<organism evidence="1 2">
    <name type="scientific">Castor canadensis</name>
    <name type="common">American beaver</name>
    <dbReference type="NCBI Taxonomy" id="51338"/>
    <lineage>
        <taxon>Eukaryota</taxon>
        <taxon>Metazoa</taxon>
        <taxon>Chordata</taxon>
        <taxon>Craniata</taxon>
        <taxon>Vertebrata</taxon>
        <taxon>Euteleostomi</taxon>
        <taxon>Mammalia</taxon>
        <taxon>Eutheria</taxon>
        <taxon>Euarchontoglires</taxon>
        <taxon>Glires</taxon>
        <taxon>Rodentia</taxon>
        <taxon>Castorimorpha</taxon>
        <taxon>Castoridae</taxon>
        <taxon>Castor</taxon>
    </lineage>
</organism>
<dbReference type="Proteomes" id="UP001732720">
    <property type="component" value="Chromosome 1"/>
</dbReference>
<gene>
    <name evidence="2" type="primary">LOC141411449</name>
</gene>
<evidence type="ECO:0000313" key="2">
    <source>
        <dbReference type="RefSeq" id="XP_073899316.1"/>
    </source>
</evidence>
<dbReference type="RefSeq" id="XP_073899316.1">
    <property type="nucleotide sequence ID" value="XM_074043215.1"/>
</dbReference>
<sequence length="256" mass="27770">MPFGRSLGKDPESGVNGSAPVRVVWLTSRYLCMLESPVRICLSAGIVSFVLCCLLCPSLLIIMGQAQVTPKTLPLSHFSEICAEGYNYGVEIKKGKFDALCSVEWPTFNVSWPPQGTFSLDTIKKVRDVINKPGLHGHPDQYPYVPMWQTLVEDPLSWLRLFIREAPTDRPTILAVSGNAPTPVNSPKKPILQEELTSHPSLIDLDFEASPPPNAAAVPLQPEAAAPPEPPHSSASPSAPPALVSGPARGLRPRRQ</sequence>
<proteinExistence type="predicted"/>
<keyword evidence="1" id="KW-1185">Reference proteome</keyword>
<evidence type="ECO:0000313" key="1">
    <source>
        <dbReference type="Proteomes" id="UP001732720"/>
    </source>
</evidence>
<accession>A0AC58K3E9</accession>
<name>A0AC58K3E9_CASCN</name>
<protein>
    <submittedName>
        <fullName evidence="2">Uncharacterized protein isoform X1</fullName>
    </submittedName>
</protein>